<name>A0ABD0YRA2_9HEMI</name>
<dbReference type="InterPro" id="IPR036728">
    <property type="entry name" value="PBP_GOBP_sf"/>
</dbReference>
<dbReference type="AlphaFoldDB" id="A0ABD0YRA2"/>
<evidence type="ECO:0000256" key="1">
    <source>
        <dbReference type="ARBA" id="ARBA00022729"/>
    </source>
</evidence>
<proteinExistence type="predicted"/>
<sequence length="238" mass="26937">MKYCPVVLLALCAISSAEINPEYKQRVQTALATCNNEAKLEKEVILKILTEEELPANQNEKCFTACVMKDLGMIADGQLDAEETKRQNREKYTGDDLIKADNTVQKCTDSTPKDLEDECELAFQLMKCKRDEKRALVTRFVFVWGPSLKFAAMEVEDRLEHVSALRCHLQPRVLIKLYCDYPQAEEGVQAPKHAIPLHDEEDDGNGYLHLYLINNLLGHLRVLAKIFIAVGLTGGREK</sequence>
<feature type="signal peptide" evidence="2">
    <location>
        <begin position="1"/>
        <end position="17"/>
    </location>
</feature>
<dbReference type="SMART" id="SM00708">
    <property type="entry name" value="PhBP"/>
    <property type="match status" value="1"/>
</dbReference>
<dbReference type="SUPFAM" id="SSF47565">
    <property type="entry name" value="Insect pheromone/odorant-binding proteins"/>
    <property type="match status" value="1"/>
</dbReference>
<dbReference type="CDD" id="cd23992">
    <property type="entry name" value="PBP_GOBP"/>
    <property type="match status" value="1"/>
</dbReference>
<gene>
    <name evidence="3" type="ORF">AAG570_008573</name>
</gene>
<protein>
    <submittedName>
        <fullName evidence="3">Uncharacterized protein</fullName>
    </submittedName>
</protein>
<accession>A0ABD0YRA2</accession>
<dbReference type="Proteomes" id="UP001558652">
    <property type="component" value="Unassembled WGS sequence"/>
</dbReference>
<evidence type="ECO:0000313" key="4">
    <source>
        <dbReference type="Proteomes" id="UP001558652"/>
    </source>
</evidence>
<dbReference type="Pfam" id="PF01395">
    <property type="entry name" value="PBP_GOBP"/>
    <property type="match status" value="1"/>
</dbReference>
<dbReference type="EMBL" id="JBFDAA010000003">
    <property type="protein sequence ID" value="KAL1138510.1"/>
    <property type="molecule type" value="Genomic_DNA"/>
</dbReference>
<organism evidence="3 4">
    <name type="scientific">Ranatra chinensis</name>
    <dbReference type="NCBI Taxonomy" id="642074"/>
    <lineage>
        <taxon>Eukaryota</taxon>
        <taxon>Metazoa</taxon>
        <taxon>Ecdysozoa</taxon>
        <taxon>Arthropoda</taxon>
        <taxon>Hexapoda</taxon>
        <taxon>Insecta</taxon>
        <taxon>Pterygota</taxon>
        <taxon>Neoptera</taxon>
        <taxon>Paraneoptera</taxon>
        <taxon>Hemiptera</taxon>
        <taxon>Heteroptera</taxon>
        <taxon>Panheteroptera</taxon>
        <taxon>Nepomorpha</taxon>
        <taxon>Nepidae</taxon>
        <taxon>Ranatrinae</taxon>
        <taxon>Ranatra</taxon>
    </lineage>
</organism>
<comment type="caution">
    <text evidence="3">The sequence shown here is derived from an EMBL/GenBank/DDBJ whole genome shotgun (WGS) entry which is preliminary data.</text>
</comment>
<dbReference type="PANTHER" id="PTHR11857">
    <property type="entry name" value="ODORANT BINDING PROTEIN-RELATED"/>
    <property type="match status" value="1"/>
</dbReference>
<dbReference type="InterPro" id="IPR006170">
    <property type="entry name" value="PBP/GOBP"/>
</dbReference>
<reference evidence="3 4" key="1">
    <citation type="submission" date="2024-07" db="EMBL/GenBank/DDBJ databases">
        <title>Chromosome-level genome assembly of the water stick insect Ranatra chinensis (Heteroptera: Nepidae).</title>
        <authorList>
            <person name="Liu X."/>
        </authorList>
    </citation>
    <scope>NUCLEOTIDE SEQUENCE [LARGE SCALE GENOMIC DNA]</scope>
    <source>
        <strain evidence="3">Cailab_2021Rc</strain>
        <tissue evidence="3">Muscle</tissue>
    </source>
</reference>
<evidence type="ECO:0000256" key="2">
    <source>
        <dbReference type="SAM" id="SignalP"/>
    </source>
</evidence>
<keyword evidence="4" id="KW-1185">Reference proteome</keyword>
<keyword evidence="1 2" id="KW-0732">Signal</keyword>
<feature type="chain" id="PRO_5044839769" evidence="2">
    <location>
        <begin position="18"/>
        <end position="238"/>
    </location>
</feature>
<dbReference type="Gene3D" id="1.10.238.20">
    <property type="entry name" value="Pheromone/general odorant binding protein domain"/>
    <property type="match status" value="1"/>
</dbReference>
<evidence type="ECO:0000313" key="3">
    <source>
        <dbReference type="EMBL" id="KAL1138510.1"/>
    </source>
</evidence>